<organism evidence="2 3">
    <name type="scientific">Mycoplasmopsis anatis 1340</name>
    <dbReference type="NCBI Taxonomy" id="1034808"/>
    <lineage>
        <taxon>Bacteria</taxon>
        <taxon>Bacillati</taxon>
        <taxon>Mycoplasmatota</taxon>
        <taxon>Mycoplasmoidales</taxon>
        <taxon>Metamycoplasmataceae</taxon>
        <taxon>Mycoplasmopsis</taxon>
    </lineage>
</organism>
<protein>
    <recommendedName>
        <fullName evidence="1">YgjP-like metallopeptidase domain-containing protein</fullName>
    </recommendedName>
</protein>
<evidence type="ECO:0000313" key="3">
    <source>
        <dbReference type="Proteomes" id="UP000005055"/>
    </source>
</evidence>
<dbReference type="InterPro" id="IPR002725">
    <property type="entry name" value="YgjP-like_metallopeptidase"/>
</dbReference>
<accession>F9QCT6</accession>
<comment type="caution">
    <text evidence="2">The sequence shown here is derived from an EMBL/GenBank/DDBJ whole genome shotgun (WGS) entry which is preliminary data.</text>
</comment>
<name>F9QCT6_9BACT</name>
<dbReference type="Gene3D" id="3.30.2010.10">
    <property type="entry name" value="Metalloproteases ('zincins'), catalytic domain"/>
    <property type="match status" value="1"/>
</dbReference>
<dbReference type="GeneID" id="65653406"/>
<dbReference type="AlphaFoldDB" id="F9QCT6"/>
<reference evidence="2 3" key="1">
    <citation type="journal article" date="2011" name="J. Bacteriol.">
        <title>Genome Sequence of Duck Pathogen Mycoplasma anatis Strain 1340.</title>
        <authorList>
            <person name="Guo Z."/>
            <person name="Chen P."/>
            <person name="Ren P."/>
            <person name="Kuang S."/>
            <person name="Zhou Z."/>
            <person name="Li Z."/>
            <person name="Liu M."/>
            <person name="Shi D."/>
            <person name="Xiao Y."/>
            <person name="Wang X."/>
            <person name="Zhou R."/>
            <person name="Jin H."/>
            <person name="Bi D."/>
        </authorList>
    </citation>
    <scope>NUCLEOTIDE SEQUENCE [LARGE SCALE GENOMIC DNA]</scope>
    <source>
        <strain evidence="2 3">1340</strain>
    </source>
</reference>
<gene>
    <name evidence="2" type="ORF">GIG_01226</name>
</gene>
<keyword evidence="3" id="KW-1185">Reference proteome</keyword>
<evidence type="ECO:0000259" key="1">
    <source>
        <dbReference type="Pfam" id="PF01863"/>
    </source>
</evidence>
<evidence type="ECO:0000313" key="2">
    <source>
        <dbReference type="EMBL" id="EGS29427.1"/>
    </source>
</evidence>
<dbReference type="RefSeq" id="WP_006886305.1">
    <property type="nucleotide sequence ID" value="NZ_AFVJ01000010.1"/>
</dbReference>
<dbReference type="Proteomes" id="UP000005055">
    <property type="component" value="Unassembled WGS sequence"/>
</dbReference>
<dbReference type="Pfam" id="PF01863">
    <property type="entry name" value="YgjP-like"/>
    <property type="match status" value="1"/>
</dbReference>
<feature type="domain" description="YgjP-like metallopeptidase" evidence="1">
    <location>
        <begin position="50"/>
        <end position="217"/>
    </location>
</feature>
<proteinExistence type="predicted"/>
<sequence length="221" mass="27274">MWYDNLDRLQTIVNLHDVERKTIIYSCSKNNNIVDIYYNEELIKEYNQIKQFKKFVKHYQEKEYYKKFTNEYIVILGKKIYYKYIPQLKIISIRNEYNEVLTCKNEEKIYDVLENFAIEKLLELIKVKILEFGDQELNKYDIFINHKWKSTYGKIWFNKKIEFSKKLCHYDIEAIYSVVYHEIAHFYTPKSNHDEVFYSKLLELFPNYYEINNKLERTIFC</sequence>
<dbReference type="EMBL" id="AFVJ01000010">
    <property type="protein sequence ID" value="EGS29427.1"/>
    <property type="molecule type" value="Genomic_DNA"/>
</dbReference>